<evidence type="ECO:0000259" key="1">
    <source>
        <dbReference type="Pfam" id="PF13460"/>
    </source>
</evidence>
<dbReference type="InterPro" id="IPR036291">
    <property type="entry name" value="NAD(P)-bd_dom_sf"/>
</dbReference>
<keyword evidence="3" id="KW-1185">Reference proteome</keyword>
<dbReference type="PANTHER" id="PTHR14097">
    <property type="entry name" value="OXIDOREDUCTASE HTATIP2"/>
    <property type="match status" value="1"/>
</dbReference>
<name>A0ABY4W952_9PROT</name>
<protein>
    <submittedName>
        <fullName evidence="2">NAD(P)H-binding protein</fullName>
    </submittedName>
</protein>
<reference evidence="2" key="1">
    <citation type="submission" date="2022-06" db="EMBL/GenBank/DDBJ databases">
        <title>Sneathiella actinostolidae sp. nov., isolated from a sea anemonein the Western Pacific Ocean.</title>
        <authorList>
            <person name="Wei M.J."/>
        </authorList>
    </citation>
    <scope>NUCLEOTIDE SEQUENCE</scope>
    <source>
        <strain evidence="2">PHK-P5</strain>
    </source>
</reference>
<dbReference type="Gene3D" id="3.40.50.720">
    <property type="entry name" value="NAD(P)-binding Rossmann-like Domain"/>
    <property type="match status" value="1"/>
</dbReference>
<proteinExistence type="predicted"/>
<sequence length="223" mass="24919">MAKAENILITGATGMVGHQVLKLLLQKDGVKKVVSISRNPTGLNDPRLTEIFHDNFMDFRSVANDLKEIDICFYCLGVYQGGVQKDKFFEITCDYQRALTDVLADESPEATFVLFGAQGADPTEKNLATFAKAKGRAENLLSETAFPRKFIFRPGYIFPTGIRQPKNLLYKIFGGIVGLLRRFDLSSAHSDQDLAKAMVIAAFNDERAFNIFEEPDIKRIARS</sequence>
<feature type="domain" description="NAD(P)-binding" evidence="1">
    <location>
        <begin position="11"/>
        <end position="147"/>
    </location>
</feature>
<dbReference type="SUPFAM" id="SSF51735">
    <property type="entry name" value="NAD(P)-binding Rossmann-fold domains"/>
    <property type="match status" value="1"/>
</dbReference>
<gene>
    <name evidence="2" type="ORF">NBZ79_05675</name>
</gene>
<dbReference type="EMBL" id="CP098747">
    <property type="protein sequence ID" value="USG62462.1"/>
    <property type="molecule type" value="Genomic_DNA"/>
</dbReference>
<dbReference type="InterPro" id="IPR016040">
    <property type="entry name" value="NAD(P)-bd_dom"/>
</dbReference>
<accession>A0ABY4W952</accession>
<dbReference type="RefSeq" id="WP_251936218.1">
    <property type="nucleotide sequence ID" value="NZ_CP098747.1"/>
</dbReference>
<evidence type="ECO:0000313" key="3">
    <source>
        <dbReference type="Proteomes" id="UP001056291"/>
    </source>
</evidence>
<organism evidence="2 3">
    <name type="scientific">Sneathiella marina</name>
    <dbReference type="NCBI Taxonomy" id="2950108"/>
    <lineage>
        <taxon>Bacteria</taxon>
        <taxon>Pseudomonadati</taxon>
        <taxon>Pseudomonadota</taxon>
        <taxon>Alphaproteobacteria</taxon>
        <taxon>Sneathiellales</taxon>
        <taxon>Sneathiellaceae</taxon>
        <taxon>Sneathiella</taxon>
    </lineage>
</organism>
<dbReference type="Pfam" id="PF13460">
    <property type="entry name" value="NAD_binding_10"/>
    <property type="match status" value="1"/>
</dbReference>
<dbReference type="Proteomes" id="UP001056291">
    <property type="component" value="Chromosome"/>
</dbReference>
<dbReference type="PANTHER" id="PTHR14097:SF8">
    <property type="entry name" value="NAD(P)-BINDING DOMAIN-CONTAINING PROTEIN"/>
    <property type="match status" value="1"/>
</dbReference>
<evidence type="ECO:0000313" key="2">
    <source>
        <dbReference type="EMBL" id="USG62462.1"/>
    </source>
</evidence>